<keyword evidence="2" id="KW-0812">Transmembrane</keyword>
<dbReference type="AlphaFoldDB" id="A0A7W8HH16"/>
<feature type="compositionally biased region" description="Basic residues" evidence="1">
    <location>
        <begin position="225"/>
        <end position="237"/>
    </location>
</feature>
<name>A0A7W8HH16_9BURK</name>
<evidence type="ECO:0000256" key="1">
    <source>
        <dbReference type="SAM" id="MobiDB-lite"/>
    </source>
</evidence>
<dbReference type="InterPro" id="IPR007445">
    <property type="entry name" value="PilO"/>
</dbReference>
<keyword evidence="2" id="KW-0472">Membrane</keyword>
<dbReference type="Pfam" id="PF04350">
    <property type="entry name" value="PilO"/>
    <property type="match status" value="1"/>
</dbReference>
<dbReference type="PANTHER" id="PTHR39555">
    <property type="entry name" value="FIMBRIAL ASSEMBLY PROTEIN PILO-LIKE PROTEIN-RELATED"/>
    <property type="match status" value="1"/>
</dbReference>
<reference evidence="3 4" key="1">
    <citation type="submission" date="2020-08" db="EMBL/GenBank/DDBJ databases">
        <title>Genomic Encyclopedia of Type Strains, Phase IV (KMG-IV): sequencing the most valuable type-strain genomes for metagenomic binning, comparative biology and taxonomic classification.</title>
        <authorList>
            <person name="Goeker M."/>
        </authorList>
    </citation>
    <scope>NUCLEOTIDE SEQUENCE [LARGE SCALE GENOMIC DNA]</scope>
    <source>
        <strain evidence="3 4">DSM 29781</strain>
    </source>
</reference>
<dbReference type="RefSeq" id="WP_183966584.1">
    <property type="nucleotide sequence ID" value="NZ_BAABEW010000001.1"/>
</dbReference>
<comment type="caution">
    <text evidence="3">The sequence shown here is derived from an EMBL/GenBank/DDBJ whole genome shotgun (WGS) entry which is preliminary data.</text>
</comment>
<dbReference type="Gene3D" id="3.30.70.60">
    <property type="match status" value="1"/>
</dbReference>
<dbReference type="GO" id="GO:0043683">
    <property type="term" value="P:type IV pilus assembly"/>
    <property type="evidence" value="ECO:0007669"/>
    <property type="project" value="InterPro"/>
</dbReference>
<evidence type="ECO:0000256" key="2">
    <source>
        <dbReference type="SAM" id="Phobius"/>
    </source>
</evidence>
<gene>
    <name evidence="3" type="ORF">HNQ70_001860</name>
</gene>
<dbReference type="PANTHER" id="PTHR39555:SF1">
    <property type="entry name" value="TYPE IV PILUS INNER MEMBRANE COMPONENT PILO"/>
    <property type="match status" value="1"/>
</dbReference>
<keyword evidence="2" id="KW-1133">Transmembrane helix</keyword>
<feature type="transmembrane region" description="Helical" evidence="2">
    <location>
        <begin position="34"/>
        <end position="53"/>
    </location>
</feature>
<keyword evidence="4" id="KW-1185">Reference proteome</keyword>
<dbReference type="GO" id="GO:0043107">
    <property type="term" value="P:type IV pilus-dependent motility"/>
    <property type="evidence" value="ECO:0007669"/>
    <property type="project" value="InterPro"/>
</dbReference>
<protein>
    <submittedName>
        <fullName evidence="3">Type IV pilus assembly protein PilO</fullName>
    </submittedName>
</protein>
<dbReference type="Proteomes" id="UP000532440">
    <property type="component" value="Unassembled WGS sequence"/>
</dbReference>
<evidence type="ECO:0000313" key="3">
    <source>
        <dbReference type="EMBL" id="MBB5271850.1"/>
    </source>
</evidence>
<dbReference type="InterPro" id="IPR014717">
    <property type="entry name" value="Transl_elong_EF1B/ribsomal_bS6"/>
</dbReference>
<evidence type="ECO:0000313" key="4">
    <source>
        <dbReference type="Proteomes" id="UP000532440"/>
    </source>
</evidence>
<organism evidence="3 4">
    <name type="scientific">Quisquiliibacterium transsilvanicum</name>
    <dbReference type="NCBI Taxonomy" id="1549638"/>
    <lineage>
        <taxon>Bacteria</taxon>
        <taxon>Pseudomonadati</taxon>
        <taxon>Pseudomonadota</taxon>
        <taxon>Betaproteobacteria</taxon>
        <taxon>Burkholderiales</taxon>
        <taxon>Burkholderiaceae</taxon>
        <taxon>Quisquiliibacterium</taxon>
    </lineage>
</organism>
<proteinExistence type="predicted"/>
<dbReference type="EMBL" id="JACHGB010000003">
    <property type="protein sequence ID" value="MBB5271850.1"/>
    <property type="molecule type" value="Genomic_DNA"/>
</dbReference>
<sequence length="237" mass="25803">MAKSIGSIDLRAIGAQFSGLQGRHPGLWPLAPRVALLVGLLVAVLGLAWAGYWRDQLAELEAGQDREVKLKAEYADKLRQAVNLDVLRAQKEQVSVYVDQLEKQLPSKAEMDALLSDINQAGVGRGLQFELFKPGQVVLREFYAELPINIRLVGGFHDLGAFTSDISNLARIVTLNDMHIQLNDKTGLLTMDAVAKTFRYLDADEIAEARKQAQQARLAEAKAGKGGKRSAAKGGGK</sequence>
<feature type="region of interest" description="Disordered" evidence="1">
    <location>
        <begin position="217"/>
        <end position="237"/>
    </location>
</feature>
<accession>A0A7W8HH16</accession>